<evidence type="ECO:0000256" key="1">
    <source>
        <dbReference type="SAM" id="Phobius"/>
    </source>
</evidence>
<dbReference type="AlphaFoldDB" id="A0A1Y5PKL0"/>
<feature type="transmembrane region" description="Helical" evidence="1">
    <location>
        <begin position="52"/>
        <end position="73"/>
    </location>
</feature>
<evidence type="ECO:0000313" key="3">
    <source>
        <dbReference type="EMBL" id="SBS79256.1"/>
    </source>
</evidence>
<name>A0A1Y5PKL0_9MYCO</name>
<dbReference type="InterPro" id="IPR007969">
    <property type="entry name" value="DUF732"/>
</dbReference>
<protein>
    <submittedName>
        <fullName evidence="3">Putative Gp32</fullName>
    </submittedName>
</protein>
<keyword evidence="1" id="KW-0472">Membrane</keyword>
<evidence type="ECO:0000259" key="2">
    <source>
        <dbReference type="Pfam" id="PF05305"/>
    </source>
</evidence>
<organism evidence="3">
    <name type="scientific">uncultured Mycobacterium sp</name>
    <dbReference type="NCBI Taxonomy" id="171292"/>
    <lineage>
        <taxon>Bacteria</taxon>
        <taxon>Bacillati</taxon>
        <taxon>Actinomycetota</taxon>
        <taxon>Actinomycetes</taxon>
        <taxon>Mycobacteriales</taxon>
        <taxon>Mycobacteriaceae</taxon>
        <taxon>Mycobacterium</taxon>
        <taxon>environmental samples</taxon>
    </lineage>
</organism>
<gene>
    <name evidence="3" type="ORF">MHPYR_70177</name>
</gene>
<keyword evidence="1" id="KW-0812">Transmembrane</keyword>
<proteinExistence type="predicted"/>
<dbReference type="EMBL" id="FLQS01000067">
    <property type="protein sequence ID" value="SBS79256.1"/>
    <property type="molecule type" value="Genomic_DNA"/>
</dbReference>
<feature type="domain" description="DUF732" evidence="2">
    <location>
        <begin position="126"/>
        <end position="196"/>
    </location>
</feature>
<reference evidence="3" key="1">
    <citation type="submission" date="2016-03" db="EMBL/GenBank/DDBJ databases">
        <authorList>
            <person name="Ploux O."/>
        </authorList>
    </citation>
    <scope>NUCLEOTIDE SEQUENCE</scope>
    <source>
        <strain evidence="3">UC10</strain>
    </source>
</reference>
<sequence length="196" mass="21197">MNAEPADPTELAGVAEMGTESVEAWSLDAADEDYPLTGSWEDPERRWTPRRVTVLAVVASVIAIGAVGGLAAWKLRDQDRSSAPDKLMVVVATATTVVVEPVKPPPTLPVRAPASAKPVDPLATYDQRFINQLISEGIVVYNRTETLGTAHYVCSQLELGTPLGTIQQQIMDKQGVSLTEVVLFTSRARRIYPNCP</sequence>
<dbReference type="Pfam" id="PF05305">
    <property type="entry name" value="DUF732"/>
    <property type="match status" value="1"/>
</dbReference>
<keyword evidence="1" id="KW-1133">Transmembrane helix</keyword>
<accession>A0A1Y5PKL0</accession>